<feature type="transmembrane region" description="Helical" evidence="8">
    <location>
        <begin position="42"/>
        <end position="62"/>
    </location>
</feature>
<dbReference type="Gene3D" id="1.20.1250.20">
    <property type="entry name" value="MFS general substrate transporter like domains"/>
    <property type="match status" value="2"/>
</dbReference>
<dbReference type="PANTHER" id="PTHR11328">
    <property type="entry name" value="MAJOR FACILITATOR SUPERFAMILY DOMAIN-CONTAINING PROTEIN"/>
    <property type="match status" value="1"/>
</dbReference>
<proteinExistence type="inferred from homology"/>
<evidence type="ECO:0000256" key="3">
    <source>
        <dbReference type="ARBA" id="ARBA00022448"/>
    </source>
</evidence>
<feature type="transmembrane region" description="Helical" evidence="8">
    <location>
        <begin position="403"/>
        <end position="424"/>
    </location>
</feature>
<gene>
    <name evidence="9" type="ORF">G5C33_05895</name>
</gene>
<dbReference type="SUPFAM" id="SSF103473">
    <property type="entry name" value="MFS general substrate transporter"/>
    <property type="match status" value="1"/>
</dbReference>
<feature type="transmembrane region" description="Helical" evidence="8">
    <location>
        <begin position="12"/>
        <end position="36"/>
    </location>
</feature>
<dbReference type="InterPro" id="IPR036259">
    <property type="entry name" value="MFS_trans_sf"/>
</dbReference>
<dbReference type="GO" id="GO:0005886">
    <property type="term" value="C:plasma membrane"/>
    <property type="evidence" value="ECO:0007669"/>
    <property type="project" value="UniProtKB-SubCell"/>
</dbReference>
<keyword evidence="7 8" id="KW-0472">Membrane</keyword>
<evidence type="ECO:0000256" key="8">
    <source>
        <dbReference type="SAM" id="Phobius"/>
    </source>
</evidence>
<dbReference type="AlphaFoldDB" id="A0A6G6Y470"/>
<comment type="similarity">
    <text evidence="2">Belongs to the sodium:galactoside symporter (TC 2.A.2) family.</text>
</comment>
<feature type="transmembrane region" description="Helical" evidence="8">
    <location>
        <begin position="109"/>
        <end position="132"/>
    </location>
</feature>
<dbReference type="KEGG" id="spzr:G5C33_05895"/>
<dbReference type="RefSeq" id="WP_165326367.1">
    <property type="nucleotide sequence ID" value="NZ_CP049109.1"/>
</dbReference>
<dbReference type="PROSITE" id="PS00872">
    <property type="entry name" value="NA_GALACTOSIDE_SYMP"/>
    <property type="match status" value="1"/>
</dbReference>
<comment type="subcellular location">
    <subcellularLocation>
        <location evidence="1">Cell membrane</location>
        <topology evidence="1">Multi-pass membrane protein</topology>
    </subcellularLocation>
</comment>
<evidence type="ECO:0000256" key="1">
    <source>
        <dbReference type="ARBA" id="ARBA00004651"/>
    </source>
</evidence>
<keyword evidence="10" id="KW-1185">Reference proteome</keyword>
<evidence type="ECO:0000256" key="2">
    <source>
        <dbReference type="ARBA" id="ARBA00009617"/>
    </source>
</evidence>
<dbReference type="PANTHER" id="PTHR11328:SF24">
    <property type="entry name" value="MAJOR FACILITATOR SUPERFAMILY (MFS) PROFILE DOMAIN-CONTAINING PROTEIN"/>
    <property type="match status" value="1"/>
</dbReference>
<dbReference type="Proteomes" id="UP000501568">
    <property type="component" value="Chromosome"/>
</dbReference>
<evidence type="ECO:0000256" key="7">
    <source>
        <dbReference type="ARBA" id="ARBA00023136"/>
    </source>
</evidence>
<dbReference type="GO" id="GO:0008643">
    <property type="term" value="P:carbohydrate transport"/>
    <property type="evidence" value="ECO:0007669"/>
    <property type="project" value="InterPro"/>
</dbReference>
<feature type="transmembrane region" description="Helical" evidence="8">
    <location>
        <begin position="183"/>
        <end position="213"/>
    </location>
</feature>
<feature type="transmembrane region" description="Helical" evidence="8">
    <location>
        <begin position="295"/>
        <end position="318"/>
    </location>
</feature>
<dbReference type="GO" id="GO:0006814">
    <property type="term" value="P:sodium ion transport"/>
    <property type="evidence" value="ECO:0007669"/>
    <property type="project" value="InterPro"/>
</dbReference>
<feature type="transmembrane region" description="Helical" evidence="8">
    <location>
        <begin position="234"/>
        <end position="259"/>
    </location>
</feature>
<feature type="transmembrane region" description="Helical" evidence="8">
    <location>
        <begin position="271"/>
        <end position="288"/>
    </location>
</feature>
<dbReference type="Pfam" id="PF13347">
    <property type="entry name" value="MFS_2"/>
    <property type="match status" value="1"/>
</dbReference>
<keyword evidence="5 8" id="KW-0812">Transmembrane</keyword>
<organism evidence="9 10">
    <name type="scientific">Stakelama tenebrarum</name>
    <dbReference type="NCBI Taxonomy" id="2711215"/>
    <lineage>
        <taxon>Bacteria</taxon>
        <taxon>Pseudomonadati</taxon>
        <taxon>Pseudomonadota</taxon>
        <taxon>Alphaproteobacteria</taxon>
        <taxon>Sphingomonadales</taxon>
        <taxon>Sphingomonadaceae</taxon>
        <taxon>Stakelama</taxon>
    </lineage>
</organism>
<evidence type="ECO:0000256" key="6">
    <source>
        <dbReference type="ARBA" id="ARBA00022989"/>
    </source>
</evidence>
<dbReference type="GO" id="GO:0015293">
    <property type="term" value="F:symporter activity"/>
    <property type="evidence" value="ECO:0007669"/>
    <property type="project" value="InterPro"/>
</dbReference>
<feature type="transmembrane region" description="Helical" evidence="8">
    <location>
        <begin position="153"/>
        <end position="171"/>
    </location>
</feature>
<accession>A0A6G6Y470</accession>
<keyword evidence="6 8" id="KW-1133">Transmembrane helix</keyword>
<reference evidence="9 10" key="1">
    <citation type="submission" date="2020-02" db="EMBL/GenBank/DDBJ databases">
        <authorList>
            <person name="Zheng R.K."/>
            <person name="Sun C.M."/>
        </authorList>
    </citation>
    <scope>NUCLEOTIDE SEQUENCE [LARGE SCALE GENOMIC DNA]</scope>
    <source>
        <strain evidence="10">zrk23</strain>
    </source>
</reference>
<evidence type="ECO:0000256" key="4">
    <source>
        <dbReference type="ARBA" id="ARBA00022475"/>
    </source>
</evidence>
<sequence length="428" mass="44598">MTERAALAGPRLGFWALGGFGTGVINTVPAALLLYFCTEILGISPGLAALAVLLPKLSAILWDPIVGGWSDNTRSRMGRRRPFILAGTIGVPLFFILLFSWPYPQGDAAFLPVMLFYLLMTSAYSLFAVPFVAVPAEASPDPVVRERITGWRIGFAMIGVFFGAAAGPFIAETVGGGRGGYMVMSITIAAMCLFALTSTFFATPSHFIAPVAGEASPARARFRPSALIRGAGRFWTLTAVYILQLIGIGAVTALTPYWMVQLAGLPAGETGTALGAMFLATIVTVPLWMRGIARWGASAALIASAAMFGGAALLLAMPDRVPMLPVYVALGVPFAGIQVAAFALVAHAIHAIPDDREGLFTGIWTAGEKSGLALGAALSGLGLQIGGFVSAAPVQSAEAVETLRWLIAAGPLACMLLSLALLALGNRK</sequence>
<evidence type="ECO:0000313" key="10">
    <source>
        <dbReference type="Proteomes" id="UP000501568"/>
    </source>
</evidence>
<keyword evidence="3" id="KW-0813">Transport</keyword>
<feature type="transmembrane region" description="Helical" evidence="8">
    <location>
        <begin position="324"/>
        <end position="349"/>
    </location>
</feature>
<evidence type="ECO:0000313" key="9">
    <source>
        <dbReference type="EMBL" id="QIG79366.1"/>
    </source>
</evidence>
<dbReference type="EMBL" id="CP049109">
    <property type="protein sequence ID" value="QIG79366.1"/>
    <property type="molecule type" value="Genomic_DNA"/>
</dbReference>
<feature type="transmembrane region" description="Helical" evidence="8">
    <location>
        <begin position="370"/>
        <end position="391"/>
    </location>
</feature>
<dbReference type="InterPro" id="IPR039672">
    <property type="entry name" value="MFS_2"/>
</dbReference>
<keyword evidence="4" id="KW-1003">Cell membrane</keyword>
<protein>
    <submittedName>
        <fullName evidence="9">MFS transporter</fullName>
    </submittedName>
</protein>
<feature type="transmembrane region" description="Helical" evidence="8">
    <location>
        <begin position="83"/>
        <end position="103"/>
    </location>
</feature>
<dbReference type="InterPro" id="IPR018043">
    <property type="entry name" value="Na/Gal_symport_CS"/>
</dbReference>
<evidence type="ECO:0000256" key="5">
    <source>
        <dbReference type="ARBA" id="ARBA00022692"/>
    </source>
</evidence>
<name>A0A6G6Y470_9SPHN</name>